<dbReference type="Proteomes" id="UP001177670">
    <property type="component" value="Unassembled WGS sequence"/>
</dbReference>
<feature type="compositionally biased region" description="Basic residues" evidence="1">
    <location>
        <begin position="85"/>
        <end position="100"/>
    </location>
</feature>
<evidence type="ECO:0000256" key="1">
    <source>
        <dbReference type="SAM" id="MobiDB-lite"/>
    </source>
</evidence>
<evidence type="ECO:0000313" key="3">
    <source>
        <dbReference type="Proteomes" id="UP001177670"/>
    </source>
</evidence>
<keyword evidence="3" id="KW-1185">Reference proteome</keyword>
<protein>
    <submittedName>
        <fullName evidence="2">Uncharacterized protein</fullName>
    </submittedName>
</protein>
<sequence length="100" mass="11630">MRVESAIVIDTQKCQILEKTSRQIQSSENQSAGTDVTHNELNNLYTSRMDREFLPIAVKSTLQRFRRKNALAARSTFHAKESTKRRTKQVLPKRKRRKGD</sequence>
<name>A0AA40FKU1_9HYME</name>
<gene>
    <name evidence="2" type="ORF">K0M31_010763</name>
</gene>
<accession>A0AA40FKU1</accession>
<evidence type="ECO:0000313" key="2">
    <source>
        <dbReference type="EMBL" id="KAK1120979.1"/>
    </source>
</evidence>
<reference evidence="2" key="1">
    <citation type="submission" date="2021-10" db="EMBL/GenBank/DDBJ databases">
        <title>Melipona bicolor Genome sequencing and assembly.</title>
        <authorList>
            <person name="Araujo N.S."/>
            <person name="Arias M.C."/>
        </authorList>
    </citation>
    <scope>NUCLEOTIDE SEQUENCE</scope>
    <source>
        <strain evidence="2">USP_2M_L1-L4_2017</strain>
        <tissue evidence="2">Whole body</tissue>
    </source>
</reference>
<dbReference type="AlphaFoldDB" id="A0AA40FKU1"/>
<proteinExistence type="predicted"/>
<dbReference type="EMBL" id="JAHYIQ010000028">
    <property type="protein sequence ID" value="KAK1120979.1"/>
    <property type="molecule type" value="Genomic_DNA"/>
</dbReference>
<comment type="caution">
    <text evidence="2">The sequence shown here is derived from an EMBL/GenBank/DDBJ whole genome shotgun (WGS) entry which is preliminary data.</text>
</comment>
<organism evidence="2 3">
    <name type="scientific">Melipona bicolor</name>
    <dbReference type="NCBI Taxonomy" id="60889"/>
    <lineage>
        <taxon>Eukaryota</taxon>
        <taxon>Metazoa</taxon>
        <taxon>Ecdysozoa</taxon>
        <taxon>Arthropoda</taxon>
        <taxon>Hexapoda</taxon>
        <taxon>Insecta</taxon>
        <taxon>Pterygota</taxon>
        <taxon>Neoptera</taxon>
        <taxon>Endopterygota</taxon>
        <taxon>Hymenoptera</taxon>
        <taxon>Apocrita</taxon>
        <taxon>Aculeata</taxon>
        <taxon>Apoidea</taxon>
        <taxon>Anthophila</taxon>
        <taxon>Apidae</taxon>
        <taxon>Melipona</taxon>
    </lineage>
</organism>
<feature type="region of interest" description="Disordered" evidence="1">
    <location>
        <begin position="73"/>
        <end position="100"/>
    </location>
</feature>